<evidence type="ECO:0000256" key="11">
    <source>
        <dbReference type="PIRSR" id="PIRSR605792-51"/>
    </source>
</evidence>
<keyword evidence="9 13" id="KW-0413">Isomerase</keyword>
<dbReference type="CDD" id="cd02961">
    <property type="entry name" value="PDI_a_family"/>
    <property type="match status" value="1"/>
</dbReference>
<evidence type="ECO:0000313" key="16">
    <source>
        <dbReference type="RefSeq" id="XP_029289799.1"/>
    </source>
</evidence>
<evidence type="ECO:0000256" key="12">
    <source>
        <dbReference type="RuleBase" id="RU004208"/>
    </source>
</evidence>
<evidence type="ECO:0000259" key="14">
    <source>
        <dbReference type="PROSITE" id="PS51352"/>
    </source>
</evidence>
<comment type="catalytic activity">
    <reaction evidence="1 13">
        <text>Catalyzes the rearrangement of -S-S- bonds in proteins.</text>
        <dbReference type="EC" id="5.3.4.1"/>
    </reaction>
</comment>
<sequence length="490" mass="54553">MLRVLVLAALTGCIGASDVHDYTDDDFESKIGLHGLALVEFFAPWCGHCKRLAPEYETAATRLKGIVALVKVDCTTSSNVCSKYGVSGYPTLKIFRDGDETGPYDGPRTSDGIVSFLKKQAGPASVELKAEADFVKFTSEQDASVVGFFADEKSTAQAEFTKAANALRDNYRFAHTNSEALLQSHGIDGEGVILFRPPRLNNKFEDSSVRYSEDVYTNNKIKKFIQDNIFGICPHMTDDNKDQLKGKDLLVAYYDVDYEKNPKGSNYWRNRVMKVCKVFQDQGKKLNFAVASKSAFSHDVAEFGMDGISEVPVVAIRTSKGDKFVMTEEFSRDGKALERFLQNYFDGTLKRYLKSEAVPENNDGPVKVLVAENFDSIVNDNSKDVLIEFYAPWCGHCKSLEPKFNELGEMLANDPNVVIAKMDATANDVPSPYEVSGFPTMYFSPAGDKRNPKKYEGGREVSDFIAYLKKESANPLVMEPKKDDDDKTEL</sequence>
<dbReference type="InterPro" id="IPR005788">
    <property type="entry name" value="PDI_thioredoxin-like_dom"/>
</dbReference>
<evidence type="ECO:0000256" key="5">
    <source>
        <dbReference type="ARBA" id="ARBA00022729"/>
    </source>
</evidence>
<dbReference type="OrthoDB" id="427280at2759"/>
<dbReference type="GO" id="GO:0042470">
    <property type="term" value="C:melanosome"/>
    <property type="evidence" value="ECO:0007669"/>
    <property type="project" value="UniProtKB-SubCell"/>
</dbReference>
<feature type="disulfide bond" description="Redox-active" evidence="11">
    <location>
        <begin position="394"/>
        <end position="397"/>
    </location>
</feature>
<dbReference type="InterPro" id="IPR005792">
    <property type="entry name" value="Prot_disulphide_isomerase"/>
</dbReference>
<dbReference type="PRINTS" id="PR00421">
    <property type="entry name" value="THIOREDOXIN"/>
</dbReference>
<protein>
    <recommendedName>
        <fullName evidence="13">Protein disulfide-isomerase</fullName>
        <ecNumber evidence="13">5.3.4.1</ecNumber>
    </recommendedName>
</protein>
<dbReference type="CDD" id="cd02995">
    <property type="entry name" value="PDI_a_PDI_a'_C"/>
    <property type="match status" value="1"/>
</dbReference>
<evidence type="ECO:0000313" key="15">
    <source>
        <dbReference type="Proteomes" id="UP000504630"/>
    </source>
</evidence>
<feature type="chain" id="PRO_5027133985" description="Protein disulfide-isomerase" evidence="13">
    <location>
        <begin position="17"/>
        <end position="490"/>
    </location>
</feature>
<evidence type="ECO:0000256" key="10">
    <source>
        <dbReference type="ARBA" id="ARBA00023284"/>
    </source>
</evidence>
<dbReference type="InterPro" id="IPR013766">
    <property type="entry name" value="Thioredoxin_domain"/>
</dbReference>
<evidence type="ECO:0000256" key="8">
    <source>
        <dbReference type="ARBA" id="ARBA00023157"/>
    </source>
</evidence>
<dbReference type="FunFam" id="3.40.30.10:FF:000077">
    <property type="entry name" value="Protein disulfide-isomerase"/>
    <property type="match status" value="1"/>
</dbReference>
<dbReference type="SUPFAM" id="SSF52833">
    <property type="entry name" value="Thioredoxin-like"/>
    <property type="match status" value="4"/>
</dbReference>
<feature type="disulfide bond" description="Redox-active" evidence="11">
    <location>
        <begin position="46"/>
        <end position="49"/>
    </location>
</feature>
<dbReference type="AlphaFoldDB" id="A0A6J2PWJ1"/>
<dbReference type="FunFam" id="3.40.30.10:FF:000054">
    <property type="entry name" value="Disulfide-isomerase A3"/>
    <property type="match status" value="1"/>
</dbReference>
<dbReference type="CDD" id="cd03073">
    <property type="entry name" value="PDI_b'_ERp72_ERp57"/>
    <property type="match status" value="1"/>
</dbReference>
<name>A0A6J2PWJ1_COTGO</name>
<dbReference type="FunFam" id="3.40.30.10:FF:000017">
    <property type="entry name" value="Protein disulfide-isomerase A4"/>
    <property type="match status" value="1"/>
</dbReference>
<dbReference type="GO" id="GO:0005788">
    <property type="term" value="C:endoplasmic reticulum lumen"/>
    <property type="evidence" value="ECO:0007669"/>
    <property type="project" value="UniProtKB-SubCell"/>
</dbReference>
<dbReference type="PROSITE" id="PS00194">
    <property type="entry name" value="THIOREDOXIN_1"/>
    <property type="match status" value="2"/>
</dbReference>
<proteinExistence type="inferred from homology"/>
<feature type="domain" description="Thioredoxin" evidence="14">
    <location>
        <begin position="1"/>
        <end position="122"/>
    </location>
</feature>
<dbReference type="FunFam" id="3.40.30.10:FF:000045">
    <property type="entry name" value="Disulfide-isomerase A3"/>
    <property type="match status" value="1"/>
</dbReference>
<dbReference type="PANTHER" id="PTHR18929:SF60">
    <property type="entry name" value="PROTEIN DISULFIDE-ISOMERASE"/>
    <property type="match status" value="1"/>
</dbReference>
<evidence type="ECO:0000256" key="1">
    <source>
        <dbReference type="ARBA" id="ARBA00001182"/>
    </source>
</evidence>
<dbReference type="InterPro" id="IPR041868">
    <property type="entry name" value="PDIA3_PDI_b"/>
</dbReference>
<evidence type="ECO:0000256" key="4">
    <source>
        <dbReference type="ARBA" id="ARBA00006347"/>
    </source>
</evidence>
<keyword evidence="6" id="KW-0677">Repeat</keyword>
<dbReference type="KEGG" id="cgob:115009738"/>
<dbReference type="NCBIfam" id="TIGR01126">
    <property type="entry name" value="pdi_dom"/>
    <property type="match status" value="1"/>
</dbReference>
<dbReference type="GO" id="GO:0009986">
    <property type="term" value="C:cell surface"/>
    <property type="evidence" value="ECO:0007669"/>
    <property type="project" value="TreeGrafter"/>
</dbReference>
<keyword evidence="7" id="KW-0256">Endoplasmic reticulum</keyword>
<keyword evidence="8 11" id="KW-1015">Disulfide bond</keyword>
<dbReference type="Pfam" id="PF00085">
    <property type="entry name" value="Thioredoxin"/>
    <property type="match status" value="2"/>
</dbReference>
<evidence type="ECO:0000256" key="13">
    <source>
        <dbReference type="RuleBase" id="RU361130"/>
    </source>
</evidence>
<evidence type="ECO:0000256" key="9">
    <source>
        <dbReference type="ARBA" id="ARBA00023235"/>
    </source>
</evidence>
<dbReference type="GO" id="GO:0006457">
    <property type="term" value="P:protein folding"/>
    <property type="evidence" value="ECO:0007669"/>
    <property type="project" value="TreeGrafter"/>
</dbReference>
<comment type="subcellular location">
    <subcellularLocation>
        <location evidence="3">Endoplasmic reticulum lumen</location>
    </subcellularLocation>
    <subcellularLocation>
        <location evidence="2">Melanosome</location>
    </subcellularLocation>
</comment>
<dbReference type="CDD" id="cd03069">
    <property type="entry name" value="PDI_b_ERp57"/>
    <property type="match status" value="1"/>
</dbReference>
<keyword evidence="15" id="KW-1185">Reference proteome</keyword>
<gene>
    <name evidence="16" type="primary">pdia3</name>
</gene>
<dbReference type="InParanoid" id="A0A6J2PWJ1"/>
<reference evidence="16" key="1">
    <citation type="submission" date="2025-08" db="UniProtKB">
        <authorList>
            <consortium name="RefSeq"/>
        </authorList>
    </citation>
    <scope>IDENTIFICATION</scope>
</reference>
<organism evidence="15 16">
    <name type="scientific">Cottoperca gobio</name>
    <name type="common">Frogmouth</name>
    <name type="synonym">Aphritis gobio</name>
    <dbReference type="NCBI Taxonomy" id="56716"/>
    <lineage>
        <taxon>Eukaryota</taxon>
        <taxon>Metazoa</taxon>
        <taxon>Chordata</taxon>
        <taxon>Craniata</taxon>
        <taxon>Vertebrata</taxon>
        <taxon>Euteleostomi</taxon>
        <taxon>Actinopterygii</taxon>
        <taxon>Neopterygii</taxon>
        <taxon>Teleostei</taxon>
        <taxon>Neoteleostei</taxon>
        <taxon>Acanthomorphata</taxon>
        <taxon>Eupercaria</taxon>
        <taxon>Perciformes</taxon>
        <taxon>Notothenioidei</taxon>
        <taxon>Bovichtidae</taxon>
        <taxon>Cottoperca</taxon>
    </lineage>
</organism>
<dbReference type="Pfam" id="PF13848">
    <property type="entry name" value="Thioredoxin_6"/>
    <property type="match status" value="1"/>
</dbReference>
<evidence type="ECO:0000256" key="2">
    <source>
        <dbReference type="ARBA" id="ARBA00004223"/>
    </source>
</evidence>
<evidence type="ECO:0000256" key="7">
    <source>
        <dbReference type="ARBA" id="ARBA00022824"/>
    </source>
</evidence>
<evidence type="ECO:0000256" key="3">
    <source>
        <dbReference type="ARBA" id="ARBA00004319"/>
    </source>
</evidence>
<feature type="signal peptide" evidence="13">
    <location>
        <begin position="1"/>
        <end position="16"/>
    </location>
</feature>
<dbReference type="EC" id="5.3.4.1" evidence="13"/>
<dbReference type="InterPro" id="IPR017937">
    <property type="entry name" value="Thioredoxin_CS"/>
</dbReference>
<feature type="domain" description="Thioredoxin" evidence="14">
    <location>
        <begin position="331"/>
        <end position="473"/>
    </location>
</feature>
<evidence type="ECO:0000256" key="6">
    <source>
        <dbReference type="ARBA" id="ARBA00022737"/>
    </source>
</evidence>
<dbReference type="CTD" id="2923"/>
<dbReference type="GO" id="GO:0034976">
    <property type="term" value="P:response to endoplasmic reticulum stress"/>
    <property type="evidence" value="ECO:0007669"/>
    <property type="project" value="TreeGrafter"/>
</dbReference>
<keyword evidence="5 13" id="KW-0732">Signal</keyword>
<dbReference type="GeneID" id="115009738"/>
<dbReference type="Gene3D" id="3.40.30.10">
    <property type="entry name" value="Glutaredoxin"/>
    <property type="match status" value="4"/>
</dbReference>
<dbReference type="GO" id="GO:0003756">
    <property type="term" value="F:protein disulfide isomerase activity"/>
    <property type="evidence" value="ECO:0007669"/>
    <property type="project" value="UniProtKB-EC"/>
</dbReference>
<dbReference type="RefSeq" id="XP_029289799.1">
    <property type="nucleotide sequence ID" value="XM_029433939.1"/>
</dbReference>
<dbReference type="PROSITE" id="PS51352">
    <property type="entry name" value="THIOREDOXIN_2"/>
    <property type="match status" value="2"/>
</dbReference>
<keyword evidence="10 11" id="KW-0676">Redox-active center</keyword>
<dbReference type="Proteomes" id="UP000504630">
    <property type="component" value="Chromosome 6"/>
</dbReference>
<dbReference type="PANTHER" id="PTHR18929">
    <property type="entry name" value="PROTEIN DISULFIDE ISOMERASE"/>
    <property type="match status" value="1"/>
</dbReference>
<accession>A0A6J2PWJ1</accession>
<dbReference type="InterPro" id="IPR036249">
    <property type="entry name" value="Thioredoxin-like_sf"/>
</dbReference>
<dbReference type="NCBIfam" id="TIGR01130">
    <property type="entry name" value="ER_PDI_fam"/>
    <property type="match status" value="1"/>
</dbReference>
<comment type="similarity">
    <text evidence="4 12">Belongs to the protein disulfide isomerase family.</text>
</comment>